<keyword evidence="6" id="KW-0808">Transferase</keyword>
<evidence type="ECO:0000313" key="7">
    <source>
        <dbReference type="Proteomes" id="UP000238605"/>
    </source>
</evidence>
<keyword evidence="7" id="KW-1185">Reference proteome</keyword>
<dbReference type="Proteomes" id="UP000238605">
    <property type="component" value="Unassembled WGS sequence"/>
</dbReference>
<dbReference type="GO" id="GO:0030170">
    <property type="term" value="F:pyridoxal phosphate binding"/>
    <property type="evidence" value="ECO:0007669"/>
    <property type="project" value="TreeGrafter"/>
</dbReference>
<dbReference type="Pfam" id="PF01041">
    <property type="entry name" value="DegT_DnrJ_EryC1"/>
    <property type="match status" value="1"/>
</dbReference>
<dbReference type="EMBL" id="PSNX01000013">
    <property type="protein sequence ID" value="PPE65558.1"/>
    <property type="molecule type" value="Genomic_DNA"/>
</dbReference>
<accession>A0A2S5SS43</accession>
<dbReference type="GO" id="GO:0008483">
    <property type="term" value="F:transaminase activity"/>
    <property type="evidence" value="ECO:0007669"/>
    <property type="project" value="UniProtKB-KW"/>
</dbReference>
<gene>
    <name evidence="6" type="ORF">C1704_14125</name>
</gene>
<protein>
    <submittedName>
        <fullName evidence="6">Aminotransferase</fullName>
    </submittedName>
</protein>
<comment type="caution">
    <text evidence="6">The sequence shown here is derived from an EMBL/GenBank/DDBJ whole genome shotgun (WGS) entry which is preliminary data.</text>
</comment>
<dbReference type="AlphaFoldDB" id="A0A2S5SS43"/>
<dbReference type="InterPro" id="IPR000653">
    <property type="entry name" value="DegT/StrS_aminotransferase"/>
</dbReference>
<evidence type="ECO:0000256" key="3">
    <source>
        <dbReference type="PIRSR" id="PIRSR000390-1"/>
    </source>
</evidence>
<dbReference type="RefSeq" id="WP_104303381.1">
    <property type="nucleotide sequence ID" value="NZ_PSNX01000013.1"/>
</dbReference>
<dbReference type="SUPFAM" id="SSF53383">
    <property type="entry name" value="PLP-dependent transferases"/>
    <property type="match status" value="1"/>
</dbReference>
<sequence>MNNIYVTRPELPPLEAVLPSLEEIWSSRVLTNGGAFHERLESALARRLGVAYLSLCTNATVGLMLALRALDLRGEVITTPFTFVATAHAIEWAGLTPVFADIDPITFNIDPAAVERAITPHTCAILPVHCYGHACDVEALDGLAQAHGLKLIYDAAHAFGALLRGRSLVSWGDVSVLSFHATKVFNTFEGGAIVSRDAQTKQKVDRLKNFGIVDETSVEGIGLNGKMNEFCAALGLAQLDRVDAAIALRARVDARYREGLDGVPGLVPMGPTPHEVPNYAYFPVRVLPAYGESRDALQARLRSQGIHARRYFCPLVSDLEAYRGRASAASEPLTVARQAADEVLCLPLYPDLGESDQARIIDLLRHGPH</sequence>
<dbReference type="OrthoDB" id="9804264at2"/>
<reference evidence="6 7" key="1">
    <citation type="submission" date="2018-02" db="EMBL/GenBank/DDBJ databases">
        <title>Reclassifiation of [Polyangium] brachysporum DSM 7029 as Guopingzhaonella breviflexa gen. nov., sp. nov., a member of the family Comamonadaceae.</title>
        <authorList>
            <person name="Tang B."/>
        </authorList>
    </citation>
    <scope>NUCLEOTIDE SEQUENCE [LARGE SCALE GENOMIC DNA]</scope>
    <source>
        <strain evidence="6 7">BCRC 80649</strain>
    </source>
</reference>
<feature type="active site" description="Proton acceptor" evidence="3">
    <location>
        <position position="183"/>
    </location>
</feature>
<dbReference type="PANTHER" id="PTHR30244:SF9">
    <property type="entry name" value="PROTEIN RV3402C"/>
    <property type="match status" value="1"/>
</dbReference>
<dbReference type="GO" id="GO:0000271">
    <property type="term" value="P:polysaccharide biosynthetic process"/>
    <property type="evidence" value="ECO:0007669"/>
    <property type="project" value="TreeGrafter"/>
</dbReference>
<evidence type="ECO:0000256" key="2">
    <source>
        <dbReference type="ARBA" id="ARBA00037999"/>
    </source>
</evidence>
<keyword evidence="1 4" id="KW-0663">Pyridoxal phosphate</keyword>
<proteinExistence type="inferred from homology"/>
<name>A0A2S5SS43_9BURK</name>
<evidence type="ECO:0000256" key="5">
    <source>
        <dbReference type="RuleBase" id="RU004508"/>
    </source>
</evidence>
<dbReference type="Gene3D" id="3.40.640.10">
    <property type="entry name" value="Type I PLP-dependent aspartate aminotransferase-like (Major domain)"/>
    <property type="match status" value="1"/>
</dbReference>
<evidence type="ECO:0000313" key="6">
    <source>
        <dbReference type="EMBL" id="PPE65558.1"/>
    </source>
</evidence>
<keyword evidence="6" id="KW-0032">Aminotransferase</keyword>
<evidence type="ECO:0000256" key="4">
    <source>
        <dbReference type="PIRSR" id="PIRSR000390-2"/>
    </source>
</evidence>
<dbReference type="CDD" id="cd00616">
    <property type="entry name" value="AHBA_syn"/>
    <property type="match status" value="1"/>
</dbReference>
<comment type="similarity">
    <text evidence="2 5">Belongs to the DegT/DnrJ/EryC1 family.</text>
</comment>
<dbReference type="InterPro" id="IPR015421">
    <property type="entry name" value="PyrdxlP-dep_Trfase_major"/>
</dbReference>
<dbReference type="PIRSF" id="PIRSF000390">
    <property type="entry name" value="PLP_StrS"/>
    <property type="match status" value="1"/>
</dbReference>
<dbReference type="InterPro" id="IPR015424">
    <property type="entry name" value="PyrdxlP-dep_Trfase"/>
</dbReference>
<dbReference type="PANTHER" id="PTHR30244">
    <property type="entry name" value="TRANSAMINASE"/>
    <property type="match status" value="1"/>
</dbReference>
<evidence type="ECO:0000256" key="1">
    <source>
        <dbReference type="ARBA" id="ARBA00022898"/>
    </source>
</evidence>
<feature type="modified residue" description="N6-(pyridoxal phosphate)lysine" evidence="4">
    <location>
        <position position="183"/>
    </location>
</feature>
<organism evidence="6 7">
    <name type="scientific">Caldimonas caldifontis</name>
    <dbReference type="NCBI Taxonomy" id="1452508"/>
    <lineage>
        <taxon>Bacteria</taxon>
        <taxon>Pseudomonadati</taxon>
        <taxon>Pseudomonadota</taxon>
        <taxon>Betaproteobacteria</taxon>
        <taxon>Burkholderiales</taxon>
        <taxon>Sphaerotilaceae</taxon>
        <taxon>Caldimonas</taxon>
    </lineage>
</organism>